<proteinExistence type="predicted"/>
<name>A0A4U5NGF5_STECR</name>
<gene>
    <name evidence="1" type="ORF">L596_015639</name>
</gene>
<keyword evidence="2" id="KW-1185">Reference proteome</keyword>
<dbReference type="Proteomes" id="UP000298663">
    <property type="component" value="Unassembled WGS sequence"/>
</dbReference>
<accession>A0A4U5NGF5</accession>
<evidence type="ECO:0000313" key="1">
    <source>
        <dbReference type="EMBL" id="TKR81826.1"/>
    </source>
</evidence>
<evidence type="ECO:0000313" key="2">
    <source>
        <dbReference type="Proteomes" id="UP000298663"/>
    </source>
</evidence>
<organism evidence="1 2">
    <name type="scientific">Steinernema carpocapsae</name>
    <name type="common">Entomopathogenic nematode</name>
    <dbReference type="NCBI Taxonomy" id="34508"/>
    <lineage>
        <taxon>Eukaryota</taxon>
        <taxon>Metazoa</taxon>
        <taxon>Ecdysozoa</taxon>
        <taxon>Nematoda</taxon>
        <taxon>Chromadorea</taxon>
        <taxon>Rhabditida</taxon>
        <taxon>Tylenchina</taxon>
        <taxon>Panagrolaimomorpha</taxon>
        <taxon>Strongyloidoidea</taxon>
        <taxon>Steinernematidae</taxon>
        <taxon>Steinernema</taxon>
    </lineage>
</organism>
<dbReference type="AlphaFoldDB" id="A0A4U5NGF5"/>
<dbReference type="EMBL" id="AZBU02000004">
    <property type="protein sequence ID" value="TKR81826.1"/>
    <property type="molecule type" value="Genomic_DNA"/>
</dbReference>
<sequence>MRAKRTRRYCADWTFYSIPLRFVDRFISSRGLQNRRIGNVPCDRPEALEKTEKCVGRCLSLKTVFVDSSVAKISEVHTCEEYHLNQYVRKLGVHRGSLLRANLQRKIAETLLLQGGLL</sequence>
<protein>
    <submittedName>
        <fullName evidence="1">Uncharacterized protein</fullName>
    </submittedName>
</protein>
<reference evidence="1 2" key="1">
    <citation type="journal article" date="2015" name="Genome Biol.">
        <title>Comparative genomics of Steinernema reveals deeply conserved gene regulatory networks.</title>
        <authorList>
            <person name="Dillman A.R."/>
            <person name="Macchietto M."/>
            <person name="Porter C.F."/>
            <person name="Rogers A."/>
            <person name="Williams B."/>
            <person name="Antoshechkin I."/>
            <person name="Lee M.M."/>
            <person name="Goodwin Z."/>
            <person name="Lu X."/>
            <person name="Lewis E.E."/>
            <person name="Goodrich-Blair H."/>
            <person name="Stock S.P."/>
            <person name="Adams B.J."/>
            <person name="Sternberg P.W."/>
            <person name="Mortazavi A."/>
        </authorList>
    </citation>
    <scope>NUCLEOTIDE SEQUENCE [LARGE SCALE GENOMIC DNA]</scope>
    <source>
        <strain evidence="1 2">ALL</strain>
    </source>
</reference>
<comment type="caution">
    <text evidence="1">The sequence shown here is derived from an EMBL/GenBank/DDBJ whole genome shotgun (WGS) entry which is preliminary data.</text>
</comment>
<reference evidence="1 2" key="2">
    <citation type="journal article" date="2019" name="G3 (Bethesda)">
        <title>Hybrid Assembly of the Genome of the Entomopathogenic Nematode Steinernema carpocapsae Identifies the X-Chromosome.</title>
        <authorList>
            <person name="Serra L."/>
            <person name="Macchietto M."/>
            <person name="Macias-Munoz A."/>
            <person name="McGill C.J."/>
            <person name="Rodriguez I.M."/>
            <person name="Rodriguez B."/>
            <person name="Murad R."/>
            <person name="Mortazavi A."/>
        </authorList>
    </citation>
    <scope>NUCLEOTIDE SEQUENCE [LARGE SCALE GENOMIC DNA]</scope>
    <source>
        <strain evidence="1 2">ALL</strain>
    </source>
</reference>